<keyword evidence="3" id="KW-0063">Aspartyl esterase</keyword>
<feature type="domain" description="Pectinesterase catalytic" evidence="4">
    <location>
        <begin position="155"/>
        <end position="306"/>
    </location>
</feature>
<dbReference type="Gene3D" id="2.160.20.10">
    <property type="entry name" value="Single-stranded right-handed beta-helix, Pectin lyase-like"/>
    <property type="match status" value="1"/>
</dbReference>
<dbReference type="PANTHER" id="PTHR31321:SF57">
    <property type="entry name" value="PECTINESTERASE 53-RELATED"/>
    <property type="match status" value="1"/>
</dbReference>
<dbReference type="SUPFAM" id="SSF51126">
    <property type="entry name" value="Pectin lyase-like"/>
    <property type="match status" value="1"/>
</dbReference>
<dbReference type="InterPro" id="IPR000070">
    <property type="entry name" value="Pectinesterase_cat"/>
</dbReference>
<evidence type="ECO:0000313" key="7">
    <source>
        <dbReference type="Proteomes" id="UP000216107"/>
    </source>
</evidence>
<dbReference type="GO" id="GO:0042545">
    <property type="term" value="P:cell wall modification"/>
    <property type="evidence" value="ECO:0007669"/>
    <property type="project" value="InterPro"/>
</dbReference>
<evidence type="ECO:0000313" key="5">
    <source>
        <dbReference type="EMBL" id="KAF7600105.1"/>
    </source>
</evidence>
<evidence type="ECO:0000256" key="2">
    <source>
        <dbReference type="ARBA" id="ARBA00022801"/>
    </source>
</evidence>
<sequence>MPSDRPQLPPHEAEHFTSAAYFRLAGSFASPDTEPWLPQILEPHTVADHLVGAGHHASVQAAVNAAIASGRRERQTIHVLPGEYRGAVYIPAGTPPLSIIGLGQQRGEVRLCLDLVATVSIGEYRARVNADGRFQPGDPAWAMYQSQADRPEGDALGTFGTATVWSQATDLVIANLSLCNDFPPAPEARQAQAVALRVDGDRTQLLGLDLDSLHDTLFLNARERIVRVLARDCRIAGDVDFLFGAASAVFEQCEFLMRSARRPTGIVFAPSTPASHPWGFLAQDCRFRCDAGVTPDGASLGRAWDEGAREGYRPGITANGQLLIRESFIDAHFRREAPWAPAATSARPFRGCDTLAQVDADPHCNRLWEYANHGPGAA</sequence>
<dbReference type="GO" id="GO:0009279">
    <property type="term" value="C:cell outer membrane"/>
    <property type="evidence" value="ECO:0007669"/>
    <property type="project" value="TreeGrafter"/>
</dbReference>
<gene>
    <name evidence="5" type="ORF">BGI27_04215</name>
    <name evidence="6" type="ORF">CGU29_05340</name>
</gene>
<dbReference type="Proteomes" id="UP000216107">
    <property type="component" value="Unassembled WGS sequence"/>
</dbReference>
<dbReference type="GO" id="GO:0030599">
    <property type="term" value="F:pectinesterase activity"/>
    <property type="evidence" value="ECO:0007669"/>
    <property type="project" value="InterPro"/>
</dbReference>
<reference evidence="5 8" key="1">
    <citation type="submission" date="2016-08" db="EMBL/GenBank/DDBJ databases">
        <title>Candidatus Dactylopiibacterium carminicum genome sequence.</title>
        <authorList>
            <person name="Ramirez-Puebla S.T."/>
            <person name="Ormeno-Orrillo E."/>
            <person name="Vera-Ponce De Leon A."/>
            <person name="Luis L."/>
            <person name="Sanchez-Flores A."/>
            <person name="Monica R."/>
            <person name="Martinez-Romero E."/>
        </authorList>
    </citation>
    <scope>NUCLEOTIDE SEQUENCE [LARGE SCALE GENOMIC DNA]</scope>
    <source>
        <strain evidence="5">END1</strain>
    </source>
</reference>
<proteinExistence type="inferred from homology"/>
<dbReference type="InterPro" id="IPR011050">
    <property type="entry name" value="Pectin_lyase_fold/virulence"/>
</dbReference>
<protein>
    <submittedName>
        <fullName evidence="6">Acyl-CoA thioesterase</fullName>
    </submittedName>
</protein>
<evidence type="ECO:0000313" key="6">
    <source>
        <dbReference type="EMBL" id="PAS94065.1"/>
    </source>
</evidence>
<evidence type="ECO:0000256" key="3">
    <source>
        <dbReference type="ARBA" id="ARBA00023085"/>
    </source>
</evidence>
<evidence type="ECO:0000256" key="1">
    <source>
        <dbReference type="ARBA" id="ARBA00008891"/>
    </source>
</evidence>
<keyword evidence="8" id="KW-1185">Reference proteome</keyword>
<dbReference type="InterPro" id="IPR012334">
    <property type="entry name" value="Pectin_lyas_fold"/>
</dbReference>
<dbReference type="Proteomes" id="UP000623509">
    <property type="component" value="Unassembled WGS sequence"/>
</dbReference>
<evidence type="ECO:0000259" key="4">
    <source>
        <dbReference type="Pfam" id="PF01095"/>
    </source>
</evidence>
<keyword evidence="2" id="KW-0378">Hydrolase</keyword>
<evidence type="ECO:0000313" key="8">
    <source>
        <dbReference type="Proteomes" id="UP000623509"/>
    </source>
</evidence>
<comment type="similarity">
    <text evidence="1">Belongs to the pectinesterase family.</text>
</comment>
<organism evidence="6 7">
    <name type="scientific">Candidatus Dactylopiibacterium carminicum</name>
    <dbReference type="NCBI Taxonomy" id="857335"/>
    <lineage>
        <taxon>Bacteria</taxon>
        <taxon>Pseudomonadati</taxon>
        <taxon>Pseudomonadota</taxon>
        <taxon>Betaproteobacteria</taxon>
        <taxon>Rhodocyclales</taxon>
        <taxon>Rhodocyclaceae</taxon>
        <taxon>Candidatus Dactylopiibacterium</taxon>
    </lineage>
</organism>
<dbReference type="PANTHER" id="PTHR31321">
    <property type="entry name" value="ACYL-COA THIOESTER HYDROLASE YBHC-RELATED"/>
    <property type="match status" value="1"/>
</dbReference>
<dbReference type="EMBL" id="NMRN01000010">
    <property type="protein sequence ID" value="PAS94065.1"/>
    <property type="molecule type" value="Genomic_DNA"/>
</dbReference>
<dbReference type="RefSeq" id="WP_095523668.1">
    <property type="nucleotide sequence ID" value="NZ_MDUX01000009.1"/>
</dbReference>
<dbReference type="AlphaFoldDB" id="A0A272EVD5"/>
<dbReference type="Pfam" id="PF01095">
    <property type="entry name" value="Pectinesterase"/>
    <property type="match status" value="1"/>
</dbReference>
<comment type="caution">
    <text evidence="6">The sequence shown here is derived from an EMBL/GenBank/DDBJ whole genome shotgun (WGS) entry which is preliminary data.</text>
</comment>
<dbReference type="OrthoDB" id="9795222at2"/>
<name>A0A272EVD5_9RHOO</name>
<reference evidence="6 7" key="2">
    <citation type="submission" date="2017-07" db="EMBL/GenBank/DDBJ databases">
        <title>Candidatus Dactylopiibacterium carminicum, a nitrogen-fixing symbiont of the cochineal insect Dactylopius coccus and Dactylopius opuntiae (Hemiptera: Coccoidea: Dactylopiidae).</title>
        <authorList>
            <person name="Vera A."/>
        </authorList>
    </citation>
    <scope>NUCLEOTIDE SEQUENCE [LARGE SCALE GENOMIC DNA]</scope>
    <source>
        <strain evidence="6 7">NFDCM</strain>
    </source>
</reference>
<accession>A0A272EVD5</accession>
<dbReference type="EMBL" id="MDUX01000009">
    <property type="protein sequence ID" value="KAF7600105.1"/>
    <property type="molecule type" value="Genomic_DNA"/>
</dbReference>